<dbReference type="PANTHER" id="PTHR38781">
    <property type="entry name" value="ANTITOXIN DINJ-RELATED"/>
    <property type="match status" value="1"/>
</dbReference>
<name>A0A5N1BIT5_9LACT</name>
<dbReference type="Pfam" id="PF04221">
    <property type="entry name" value="RelB"/>
    <property type="match status" value="1"/>
</dbReference>
<dbReference type="GO" id="GO:0006351">
    <property type="term" value="P:DNA-templated transcription"/>
    <property type="evidence" value="ECO:0007669"/>
    <property type="project" value="TreeGrafter"/>
</dbReference>
<dbReference type="PANTHER" id="PTHR38781:SF1">
    <property type="entry name" value="ANTITOXIN DINJ-RELATED"/>
    <property type="match status" value="1"/>
</dbReference>
<comment type="similarity">
    <text evidence="1">Belongs to the RelB/DinJ antitoxin family.</text>
</comment>
<reference evidence="4" key="1">
    <citation type="submission" date="2019-09" db="EMBL/GenBank/DDBJ databases">
        <title>Draft genome sequence assemblies of isolates from the urinary tract.</title>
        <authorList>
            <person name="Mores C.R."/>
            <person name="Putonti C."/>
            <person name="Wolfe A.J."/>
        </authorList>
    </citation>
    <scope>NUCLEOTIDE SEQUENCE [LARGE SCALE GENOMIC DNA]</scope>
    <source>
        <strain evidence="4">UMB8614</strain>
    </source>
</reference>
<dbReference type="InterPro" id="IPR007337">
    <property type="entry name" value="RelB/DinJ"/>
</dbReference>
<dbReference type="AlphaFoldDB" id="A0A5N1BIT5"/>
<comment type="caution">
    <text evidence="3">The sequence shown here is derived from an EMBL/GenBank/DDBJ whole genome shotgun (WGS) entry which is preliminary data.</text>
</comment>
<gene>
    <name evidence="3" type="ORF">F6I34_07970</name>
</gene>
<dbReference type="RefSeq" id="WP_150982768.1">
    <property type="nucleotide sequence ID" value="NZ_VYVN01000024.1"/>
</dbReference>
<proteinExistence type="inferred from homology"/>
<dbReference type="Proteomes" id="UP000326476">
    <property type="component" value="Unassembled WGS sequence"/>
</dbReference>
<accession>A0A5N1BIT5</accession>
<dbReference type="NCBIfam" id="TIGR02384">
    <property type="entry name" value="RelB_DinJ"/>
    <property type="match status" value="1"/>
</dbReference>
<organism evidence="3 4">
    <name type="scientific">Aerococcus tenax</name>
    <dbReference type="NCBI Taxonomy" id="3078812"/>
    <lineage>
        <taxon>Bacteria</taxon>
        <taxon>Bacillati</taxon>
        <taxon>Bacillota</taxon>
        <taxon>Bacilli</taxon>
        <taxon>Lactobacillales</taxon>
        <taxon>Aerococcaceae</taxon>
        <taxon>Aerococcus</taxon>
    </lineage>
</organism>
<evidence type="ECO:0000256" key="2">
    <source>
        <dbReference type="ARBA" id="ARBA00022649"/>
    </source>
</evidence>
<dbReference type="EMBL" id="VYVN01000024">
    <property type="protein sequence ID" value="KAA9238571.1"/>
    <property type="molecule type" value="Genomic_DNA"/>
</dbReference>
<keyword evidence="2" id="KW-1277">Toxin-antitoxin system</keyword>
<evidence type="ECO:0000256" key="1">
    <source>
        <dbReference type="ARBA" id="ARBA00010562"/>
    </source>
</evidence>
<evidence type="ECO:0000313" key="3">
    <source>
        <dbReference type="EMBL" id="KAA9238571.1"/>
    </source>
</evidence>
<sequence>MARINIRVDDELKEQAKATFEDMGLDLTTAITLFIKYSVNSGELPFKPATKKQIENRQARAEAESDQLKTYDNVDDLLEALNE</sequence>
<evidence type="ECO:0000313" key="4">
    <source>
        <dbReference type="Proteomes" id="UP000326476"/>
    </source>
</evidence>
<protein>
    <submittedName>
        <fullName evidence="3">Type II toxin-antitoxin system RelB/DinJ family antitoxin</fullName>
    </submittedName>
</protein>
<keyword evidence="4" id="KW-1185">Reference proteome</keyword>
<dbReference type="InterPro" id="IPR013321">
    <property type="entry name" value="Arc_rbn_hlx_hlx"/>
</dbReference>
<dbReference type="Gene3D" id="1.10.1220.10">
    <property type="entry name" value="Met repressor-like"/>
    <property type="match status" value="1"/>
</dbReference>
<dbReference type="GO" id="GO:0006355">
    <property type="term" value="P:regulation of DNA-templated transcription"/>
    <property type="evidence" value="ECO:0007669"/>
    <property type="project" value="InterPro"/>
</dbReference>